<evidence type="ECO:0000313" key="13">
    <source>
        <dbReference type="Proteomes" id="UP000665020"/>
    </source>
</evidence>
<evidence type="ECO:0000256" key="6">
    <source>
        <dbReference type="ARBA" id="ARBA00023141"/>
    </source>
</evidence>
<dbReference type="InterPro" id="IPR036291">
    <property type="entry name" value="NAD(P)-bd_dom_sf"/>
</dbReference>
<dbReference type="NCBIfam" id="NF001319">
    <property type="entry name" value="PRK00258.3-3"/>
    <property type="match status" value="1"/>
</dbReference>
<dbReference type="AlphaFoldDB" id="A0A8A7KEN3"/>
<dbReference type="CDD" id="cd01065">
    <property type="entry name" value="NAD_bind_Shikimate_DH"/>
    <property type="match status" value="1"/>
</dbReference>
<dbReference type="InterPro" id="IPR011342">
    <property type="entry name" value="Shikimate_DH"/>
</dbReference>
<dbReference type="InterPro" id="IPR041121">
    <property type="entry name" value="SDH_C"/>
</dbReference>
<feature type="domain" description="Quinate/shikimate 5-dehydrogenase/glutamyl-tRNA reductase" evidence="9">
    <location>
        <begin position="122"/>
        <end position="201"/>
    </location>
</feature>
<feature type="binding site" evidence="8">
    <location>
        <position position="229"/>
    </location>
    <ligand>
        <name>NADP(+)</name>
        <dbReference type="ChEBI" id="CHEBI:58349"/>
    </ligand>
</feature>
<feature type="binding site" evidence="8">
    <location>
        <position position="231"/>
    </location>
    <ligand>
        <name>shikimate</name>
        <dbReference type="ChEBI" id="CHEBI:36208"/>
    </ligand>
</feature>
<evidence type="ECO:0000256" key="5">
    <source>
        <dbReference type="ARBA" id="ARBA00023002"/>
    </source>
</evidence>
<protein>
    <recommendedName>
        <fullName evidence="2 8">Shikimate dehydrogenase (NADP(+))</fullName>
        <shortName evidence="8">SDH</shortName>
        <ecNumber evidence="2 8">1.1.1.25</ecNumber>
    </recommendedName>
</protein>
<dbReference type="Gene3D" id="3.40.50.720">
    <property type="entry name" value="NAD(P)-binding Rossmann-like Domain"/>
    <property type="match status" value="1"/>
</dbReference>
<dbReference type="Pfam" id="PF08501">
    <property type="entry name" value="Shikimate_dh_N"/>
    <property type="match status" value="1"/>
</dbReference>
<dbReference type="PANTHER" id="PTHR21089:SF1">
    <property type="entry name" value="BIFUNCTIONAL 3-DEHYDROQUINATE DEHYDRATASE_SHIKIMATE DEHYDROGENASE, CHLOROPLASTIC"/>
    <property type="match status" value="1"/>
</dbReference>
<dbReference type="UniPathway" id="UPA00053">
    <property type="reaction ID" value="UER00087"/>
</dbReference>
<dbReference type="HAMAP" id="MF_00222">
    <property type="entry name" value="Shikimate_DH_AroE"/>
    <property type="match status" value="1"/>
</dbReference>
<dbReference type="SUPFAM" id="SSF51735">
    <property type="entry name" value="NAD(P)-binding Rossmann-fold domains"/>
    <property type="match status" value="1"/>
</dbReference>
<dbReference type="InterPro" id="IPR013708">
    <property type="entry name" value="Shikimate_DH-bd_N"/>
</dbReference>
<feature type="binding site" evidence="8">
    <location>
        <position position="259"/>
    </location>
    <ligand>
        <name>shikimate</name>
        <dbReference type="ChEBI" id="CHEBI:36208"/>
    </ligand>
</feature>
<dbReference type="InterPro" id="IPR006151">
    <property type="entry name" value="Shikm_DH/Glu-tRNA_Rdtase"/>
</dbReference>
<evidence type="ECO:0000256" key="8">
    <source>
        <dbReference type="HAMAP-Rule" id="MF_00222"/>
    </source>
</evidence>
<dbReference type="GO" id="GO:0050661">
    <property type="term" value="F:NADP binding"/>
    <property type="evidence" value="ECO:0007669"/>
    <property type="project" value="InterPro"/>
</dbReference>
<dbReference type="SUPFAM" id="SSF53223">
    <property type="entry name" value="Aminoacid dehydrogenase-like, N-terminal domain"/>
    <property type="match status" value="1"/>
</dbReference>
<evidence type="ECO:0000256" key="3">
    <source>
        <dbReference type="ARBA" id="ARBA00022605"/>
    </source>
</evidence>
<evidence type="ECO:0000259" key="9">
    <source>
        <dbReference type="Pfam" id="PF01488"/>
    </source>
</evidence>
<comment type="pathway">
    <text evidence="1 8">Metabolic intermediate biosynthesis; chorismate biosynthesis; chorismate from D-erythrose 4-phosphate and phosphoenolpyruvate: step 4/7.</text>
</comment>
<dbReference type="EMBL" id="CP046640">
    <property type="protein sequence ID" value="QTL98555.1"/>
    <property type="molecule type" value="Genomic_DNA"/>
</dbReference>
<dbReference type="GO" id="GO:0019632">
    <property type="term" value="P:shikimate metabolic process"/>
    <property type="evidence" value="ECO:0007669"/>
    <property type="project" value="InterPro"/>
</dbReference>
<evidence type="ECO:0000256" key="1">
    <source>
        <dbReference type="ARBA" id="ARBA00004871"/>
    </source>
</evidence>
<feature type="binding site" evidence="8">
    <location>
        <position position="252"/>
    </location>
    <ligand>
        <name>NADP(+)</name>
        <dbReference type="ChEBI" id="CHEBI:58349"/>
    </ligand>
</feature>
<evidence type="ECO:0000259" key="10">
    <source>
        <dbReference type="Pfam" id="PF08501"/>
    </source>
</evidence>
<accession>A0A8A7KEN3</accession>
<feature type="binding site" evidence="8">
    <location>
        <begin position="131"/>
        <end position="135"/>
    </location>
    <ligand>
        <name>NADP(+)</name>
        <dbReference type="ChEBI" id="CHEBI:58349"/>
    </ligand>
</feature>
<dbReference type="PANTHER" id="PTHR21089">
    <property type="entry name" value="SHIKIMATE DEHYDROGENASE"/>
    <property type="match status" value="1"/>
</dbReference>
<dbReference type="GO" id="GO:0004764">
    <property type="term" value="F:shikimate 3-dehydrogenase (NADP+) activity"/>
    <property type="evidence" value="ECO:0007669"/>
    <property type="project" value="UniProtKB-UniRule"/>
</dbReference>
<dbReference type="FunFam" id="3.40.50.10860:FF:000004">
    <property type="entry name" value="Quinate/shikimate dehydrogenase"/>
    <property type="match status" value="1"/>
</dbReference>
<dbReference type="GO" id="GO:0008652">
    <property type="term" value="P:amino acid biosynthetic process"/>
    <property type="evidence" value="ECO:0007669"/>
    <property type="project" value="UniProtKB-KW"/>
</dbReference>
<proteinExistence type="inferred from homology"/>
<feature type="domain" description="Shikimate dehydrogenase substrate binding N-terminal" evidence="10">
    <location>
        <begin position="11"/>
        <end position="93"/>
    </location>
</feature>
<evidence type="ECO:0000259" key="11">
    <source>
        <dbReference type="Pfam" id="PF18317"/>
    </source>
</evidence>
<gene>
    <name evidence="8" type="primary">aroE</name>
    <name evidence="12" type="ORF">GM661_11550</name>
</gene>
<keyword evidence="5 8" id="KW-0560">Oxidoreductase</keyword>
<feature type="binding site" evidence="8">
    <location>
        <position position="106"/>
    </location>
    <ligand>
        <name>shikimate</name>
        <dbReference type="ChEBI" id="CHEBI:36208"/>
    </ligand>
</feature>
<dbReference type="KEGG" id="ifn:GM661_11550"/>
<sequence length="287" mass="31446">MVNIKTTLLGLIGYPIGHSYSPLLHNSTLRRLGLNYVYLAFSVKPGELADAVVGIRSLNIRGVNVTIPYKEEVISLLDKIDPLAERVGAVNTIVNDEGILKGYNTDVIGIKRMIEEDAGFMIEEKNVVIVGAGGAARAVGVAVCESGAAGITIINRTHKKAKLLADFLEKTYSNLSIGYVELSVDQYYNVIKEADLLIDTTPIGMAPEIKVSPVIEPQALHRDLLVIDLVYNPAETVLLKAARDVNASCLNGEGMLLYQGIESFKLWTGHEPEVTKWKEILKKRKNF</sequence>
<name>A0A8A7KEN3_9FIRM</name>
<evidence type="ECO:0000256" key="4">
    <source>
        <dbReference type="ARBA" id="ARBA00022857"/>
    </source>
</evidence>
<dbReference type="GO" id="GO:0009073">
    <property type="term" value="P:aromatic amino acid family biosynthetic process"/>
    <property type="evidence" value="ECO:0007669"/>
    <property type="project" value="UniProtKB-KW"/>
</dbReference>
<dbReference type="Pfam" id="PF18317">
    <property type="entry name" value="SDH_C"/>
    <property type="match status" value="1"/>
</dbReference>
<feature type="binding site" evidence="8">
    <location>
        <begin position="19"/>
        <end position="21"/>
    </location>
    <ligand>
        <name>shikimate</name>
        <dbReference type="ChEBI" id="CHEBI:36208"/>
    </ligand>
</feature>
<evidence type="ECO:0000313" key="12">
    <source>
        <dbReference type="EMBL" id="QTL98555.1"/>
    </source>
</evidence>
<feature type="binding site" evidence="8">
    <location>
        <position position="91"/>
    </location>
    <ligand>
        <name>shikimate</name>
        <dbReference type="ChEBI" id="CHEBI:36208"/>
    </ligand>
</feature>
<dbReference type="GO" id="GO:0009423">
    <property type="term" value="P:chorismate biosynthetic process"/>
    <property type="evidence" value="ECO:0007669"/>
    <property type="project" value="UniProtKB-UniRule"/>
</dbReference>
<reference evidence="12" key="1">
    <citation type="submission" date="2019-12" db="EMBL/GenBank/DDBJ databases">
        <authorList>
            <person name="zhang j."/>
            <person name="sun C.M."/>
        </authorList>
    </citation>
    <scope>NUCLEOTIDE SEQUENCE</scope>
    <source>
        <strain evidence="12">NS-1</strain>
    </source>
</reference>
<dbReference type="InterPro" id="IPR022893">
    <property type="entry name" value="Shikimate_DH_fam"/>
</dbReference>
<dbReference type="Proteomes" id="UP000665020">
    <property type="component" value="Chromosome"/>
</dbReference>
<keyword evidence="13" id="KW-1185">Reference proteome</keyword>
<dbReference type="RefSeq" id="WP_230866973.1">
    <property type="nucleotide sequence ID" value="NZ_CP046640.1"/>
</dbReference>
<comment type="function">
    <text evidence="8">Involved in the biosynthesis of the chorismate, which leads to the biosynthesis of aromatic amino acids. Catalyzes the reversible NADPH linked reduction of 3-dehydroshikimate (DHSA) to yield shikimate (SA).</text>
</comment>
<feature type="binding site" evidence="8">
    <location>
        <position position="66"/>
    </location>
    <ligand>
        <name>shikimate</name>
        <dbReference type="ChEBI" id="CHEBI:36208"/>
    </ligand>
</feature>
<feature type="binding site" evidence="8">
    <location>
        <begin position="155"/>
        <end position="160"/>
    </location>
    <ligand>
        <name>NADP(+)</name>
        <dbReference type="ChEBI" id="CHEBI:58349"/>
    </ligand>
</feature>
<organism evidence="12 13">
    <name type="scientific">Iocasia fonsfrigidae</name>
    <dbReference type="NCBI Taxonomy" id="2682810"/>
    <lineage>
        <taxon>Bacteria</taxon>
        <taxon>Bacillati</taxon>
        <taxon>Bacillota</taxon>
        <taxon>Clostridia</taxon>
        <taxon>Halanaerobiales</taxon>
        <taxon>Halanaerobiaceae</taxon>
        <taxon>Iocasia</taxon>
    </lineage>
</organism>
<dbReference type="EC" id="1.1.1.25" evidence="2 8"/>
<comment type="catalytic activity">
    <reaction evidence="7 8">
        <text>shikimate + NADP(+) = 3-dehydroshikimate + NADPH + H(+)</text>
        <dbReference type="Rhea" id="RHEA:17737"/>
        <dbReference type="ChEBI" id="CHEBI:15378"/>
        <dbReference type="ChEBI" id="CHEBI:16630"/>
        <dbReference type="ChEBI" id="CHEBI:36208"/>
        <dbReference type="ChEBI" id="CHEBI:57783"/>
        <dbReference type="ChEBI" id="CHEBI:58349"/>
        <dbReference type="EC" id="1.1.1.25"/>
    </reaction>
</comment>
<dbReference type="InterPro" id="IPR046346">
    <property type="entry name" value="Aminoacid_DH-like_N_sf"/>
</dbReference>
<comment type="caution">
    <text evidence="8">Lacks conserved residue(s) required for the propagation of feature annotation.</text>
</comment>
<keyword evidence="4 8" id="KW-0521">NADP</keyword>
<keyword evidence="3 8" id="KW-0028">Amino-acid biosynthesis</keyword>
<comment type="subunit">
    <text evidence="8">Homodimer.</text>
</comment>
<feature type="active site" description="Proton acceptor" evidence="8">
    <location>
        <position position="70"/>
    </location>
</feature>
<dbReference type="Gene3D" id="3.40.50.10860">
    <property type="entry name" value="Leucine Dehydrogenase, chain A, domain 1"/>
    <property type="match status" value="1"/>
</dbReference>
<dbReference type="NCBIfam" id="TIGR00507">
    <property type="entry name" value="aroE"/>
    <property type="match status" value="1"/>
</dbReference>
<dbReference type="Pfam" id="PF01488">
    <property type="entry name" value="Shikimate_DH"/>
    <property type="match status" value="1"/>
</dbReference>
<comment type="similarity">
    <text evidence="8">Belongs to the shikimate dehydrogenase family.</text>
</comment>
<evidence type="ECO:0000256" key="7">
    <source>
        <dbReference type="ARBA" id="ARBA00049442"/>
    </source>
</evidence>
<feature type="domain" description="SDH C-terminal" evidence="11">
    <location>
        <begin position="252"/>
        <end position="274"/>
    </location>
</feature>
<evidence type="ECO:0000256" key="2">
    <source>
        <dbReference type="ARBA" id="ARBA00012962"/>
    </source>
</evidence>
<keyword evidence="6 8" id="KW-0057">Aromatic amino acid biosynthesis</keyword>